<dbReference type="RefSeq" id="WP_161141741.1">
    <property type="nucleotide sequence ID" value="NZ_SPKJ01000072.1"/>
</dbReference>
<sequence>MTKIRRPLASAALAAILLAGQAPGMGARAQGTPAPAKPWVVSCSDRGLAGGLNCAMTQVLIAKNTGQRVVGAAIFRTGDRGAIILRLSLPHGLRLPDGVRVSIDDGKRTTVPIETADQNGSYANIPVAGDFLAALKRGHMLSVAVTSVRGEEAAFQLSLDGFTAAFDKL</sequence>
<comment type="caution">
    <text evidence="2">The sequence shown here is derived from an EMBL/GenBank/DDBJ whole genome shotgun (WGS) entry which is preliminary data.</text>
</comment>
<evidence type="ECO:0000313" key="2">
    <source>
        <dbReference type="EMBL" id="MYZ49401.1"/>
    </source>
</evidence>
<reference evidence="2" key="1">
    <citation type="submission" date="2019-03" db="EMBL/GenBank/DDBJ databases">
        <title>Afifella sp. nov., isolated from activated sludge.</title>
        <authorList>
            <person name="Li Q."/>
            <person name="Liu Y."/>
        </authorList>
    </citation>
    <scope>NUCLEOTIDE SEQUENCE</scope>
    <source>
        <strain evidence="2">L72</strain>
    </source>
</reference>
<gene>
    <name evidence="2" type="ORF">E4O86_16960</name>
</gene>
<evidence type="ECO:0000313" key="3">
    <source>
        <dbReference type="Proteomes" id="UP000773614"/>
    </source>
</evidence>
<dbReference type="OrthoDB" id="7565159at2"/>
<proteinExistence type="predicted"/>
<dbReference type="EMBL" id="SPKJ01000072">
    <property type="protein sequence ID" value="MYZ49401.1"/>
    <property type="molecule type" value="Genomic_DNA"/>
</dbReference>
<dbReference type="AlphaFoldDB" id="A0A964WUT0"/>
<accession>A0A964WUT0</accession>
<feature type="signal peptide" evidence="1">
    <location>
        <begin position="1"/>
        <end position="24"/>
    </location>
</feature>
<dbReference type="Proteomes" id="UP000773614">
    <property type="component" value="Unassembled WGS sequence"/>
</dbReference>
<protein>
    <submittedName>
        <fullName evidence="2">Invasion associated locus B family protein</fullName>
    </submittedName>
</protein>
<dbReference type="Pfam" id="PF06776">
    <property type="entry name" value="IalB"/>
    <property type="match status" value="1"/>
</dbReference>
<name>A0A964WUT0_9HYPH</name>
<dbReference type="Gene3D" id="2.60.40.1880">
    <property type="entry name" value="Invasion associated locus B (IalB) protein"/>
    <property type="match status" value="1"/>
</dbReference>
<keyword evidence="1" id="KW-0732">Signal</keyword>
<feature type="chain" id="PRO_5037454530" evidence="1">
    <location>
        <begin position="25"/>
        <end position="169"/>
    </location>
</feature>
<evidence type="ECO:0000256" key="1">
    <source>
        <dbReference type="SAM" id="SignalP"/>
    </source>
</evidence>
<dbReference type="InterPro" id="IPR010642">
    <property type="entry name" value="Invasion_prot_B"/>
</dbReference>
<organism evidence="2 3">
    <name type="scientific">Propylenella binzhouense</name>
    <dbReference type="NCBI Taxonomy" id="2555902"/>
    <lineage>
        <taxon>Bacteria</taxon>
        <taxon>Pseudomonadati</taxon>
        <taxon>Pseudomonadota</taxon>
        <taxon>Alphaproteobacteria</taxon>
        <taxon>Hyphomicrobiales</taxon>
        <taxon>Propylenellaceae</taxon>
        <taxon>Propylenella</taxon>
    </lineage>
</organism>
<dbReference type="InterPro" id="IPR038696">
    <property type="entry name" value="IalB_sf"/>
</dbReference>
<keyword evidence="3" id="KW-1185">Reference proteome</keyword>